<name>A0A9D1J4W7_9FIRM</name>
<feature type="transmembrane region" description="Helical" evidence="1">
    <location>
        <begin position="12"/>
        <end position="32"/>
    </location>
</feature>
<feature type="transmembrane region" description="Helical" evidence="1">
    <location>
        <begin position="184"/>
        <end position="203"/>
    </location>
</feature>
<protein>
    <submittedName>
        <fullName evidence="2">Uncharacterized protein</fullName>
    </submittedName>
</protein>
<keyword evidence="1" id="KW-0812">Transmembrane</keyword>
<reference evidence="2" key="2">
    <citation type="journal article" date="2021" name="PeerJ">
        <title>Extensive microbial diversity within the chicken gut microbiome revealed by metagenomics and culture.</title>
        <authorList>
            <person name="Gilroy R."/>
            <person name="Ravi A."/>
            <person name="Getino M."/>
            <person name="Pursley I."/>
            <person name="Horton D.L."/>
            <person name="Alikhan N.F."/>
            <person name="Baker D."/>
            <person name="Gharbi K."/>
            <person name="Hall N."/>
            <person name="Watson M."/>
            <person name="Adriaenssens E.M."/>
            <person name="Foster-Nyarko E."/>
            <person name="Jarju S."/>
            <person name="Secka A."/>
            <person name="Antonio M."/>
            <person name="Oren A."/>
            <person name="Chaudhuri R.R."/>
            <person name="La Ragione R."/>
            <person name="Hildebrand F."/>
            <person name="Pallen M.J."/>
        </authorList>
    </citation>
    <scope>NUCLEOTIDE SEQUENCE</scope>
    <source>
        <strain evidence="2">CHK189-12415</strain>
    </source>
</reference>
<gene>
    <name evidence="2" type="ORF">IAB37_04825</name>
</gene>
<sequence length="252" mass="27607">MERIRSLGRYQKGILILMAAMILLFTALYPIVLSREGFLYRDALLIPSEEGGNTVYAGKIEGQPASFTLYDDRSVQFRYGDSVYGPYTAKEAPDALQNLDLGDGAVGVELRCGEELVFRGGVLRQGDGLMLFAEDGSVYTDIGIMTSGGFIFNEEGEVIDPNEPSVSDILMVMAGPPLTHKGSWLGWVMGVIACILTAVDILFADELFRLHMAFHISRAEDAEPSDWEIAGRYIGWTVLPAIALVLFIIGLQ</sequence>
<evidence type="ECO:0000313" key="3">
    <source>
        <dbReference type="Proteomes" id="UP000824241"/>
    </source>
</evidence>
<dbReference type="Proteomes" id="UP000824241">
    <property type="component" value="Unassembled WGS sequence"/>
</dbReference>
<organism evidence="2 3">
    <name type="scientific">Candidatus Faecivivens stercoravium</name>
    <dbReference type="NCBI Taxonomy" id="2840803"/>
    <lineage>
        <taxon>Bacteria</taxon>
        <taxon>Bacillati</taxon>
        <taxon>Bacillota</taxon>
        <taxon>Clostridia</taxon>
        <taxon>Eubacteriales</taxon>
        <taxon>Oscillospiraceae</taxon>
        <taxon>Oscillospiraceae incertae sedis</taxon>
        <taxon>Candidatus Faecivivens</taxon>
    </lineage>
</organism>
<comment type="caution">
    <text evidence="2">The sequence shown here is derived from an EMBL/GenBank/DDBJ whole genome shotgun (WGS) entry which is preliminary data.</text>
</comment>
<keyword evidence="1" id="KW-0472">Membrane</keyword>
<evidence type="ECO:0000313" key="2">
    <source>
        <dbReference type="EMBL" id="HIR60880.1"/>
    </source>
</evidence>
<feature type="transmembrane region" description="Helical" evidence="1">
    <location>
        <begin position="233"/>
        <end position="251"/>
    </location>
</feature>
<evidence type="ECO:0000256" key="1">
    <source>
        <dbReference type="SAM" id="Phobius"/>
    </source>
</evidence>
<dbReference type="AlphaFoldDB" id="A0A9D1J4W7"/>
<reference evidence="2" key="1">
    <citation type="submission" date="2020-10" db="EMBL/GenBank/DDBJ databases">
        <authorList>
            <person name="Gilroy R."/>
        </authorList>
    </citation>
    <scope>NUCLEOTIDE SEQUENCE</scope>
    <source>
        <strain evidence="2">CHK189-12415</strain>
    </source>
</reference>
<keyword evidence="1" id="KW-1133">Transmembrane helix</keyword>
<dbReference type="EMBL" id="DVHA01000160">
    <property type="protein sequence ID" value="HIR60880.1"/>
    <property type="molecule type" value="Genomic_DNA"/>
</dbReference>
<accession>A0A9D1J4W7</accession>
<proteinExistence type="predicted"/>